<feature type="region of interest" description="Disordered" evidence="1">
    <location>
        <begin position="115"/>
        <end position="136"/>
    </location>
</feature>
<feature type="region of interest" description="Disordered" evidence="1">
    <location>
        <begin position="643"/>
        <end position="664"/>
    </location>
</feature>
<sequence length="810" mass="90383">MGPMCELWALSMGPKPVVGPKSGPKTRPTRMVGPASESPRSFLFCVVANVGPGGASRSLAVAYRQGRDTNSREGYWTREDHAVVDIITIIDILSDPANRAPLEAERALAEDWYRRSQGDNEPEVNERPSVPDTPQPPFVMPNAYCWGWRAEQAQLLPELPWHDDRLSEFPFTTTCLLLGLLRDDGDGDTNTTNSNSVRPGDVQLQPLSTIFRGDCKEYGLVILDISDLHNGVKYGIVAFDVHYMADVFYRGPEFDWNPNIDPPPEKEPDTVLHSLRPREPLSIVEWLPENYFSRAKDPRILRLKNSPLVHRSVLNYIWPRELENQAKKSSQGVISSISDYFWPPKPTTRAKYISPPGPGWTISDEPPGKEHRDQAIDNLLILTQDPADLHLDQNTIRNFQKLAEFREQVRRRLEDVPDSLGPSKLSSHILRVAYAGCMHLNWVAFRNLPPSVITATVASDELRSASALSLCVDNFKLEGDEGALSDLEAALSQSTGLKQLCFLQGPDRDSDNASAHFWTQLQQRWRSSGYLGWLCDKTIYLTCAFSSSLCSSKLSSPLRTTVSLTSPVVQAFPVMHMFTFVNDADPRFQKHQNSSISSYYDDMSNTLLTAERFAVRFLSYLRSVGLGSDKAVLQFAYEEASSSPTTSATTTDDDDNSPPQLSFSGQFAVSPIPAGHFAPPPKINDQSRIRVRDIDPGSWVVLVDQRSCNSSDGDNSLLQYTFVRIGRTSSETVLEKQQHRPPPVLLEVVGGLTEFLRGTVPGIDLFMWEKRIEDVEKDLRARAPTEMGKRCMGIGVTDESSALALLDQIL</sequence>
<proteinExistence type="predicted"/>
<reference evidence="2 3" key="1">
    <citation type="submission" date="2019-04" db="EMBL/GenBank/DDBJ databases">
        <title>Friends and foes A comparative genomics study of 23 Aspergillus species from section Flavi.</title>
        <authorList>
            <consortium name="DOE Joint Genome Institute"/>
            <person name="Kjaerbolling I."/>
            <person name="Vesth T."/>
            <person name="Frisvad J.C."/>
            <person name="Nybo J.L."/>
            <person name="Theobald S."/>
            <person name="Kildgaard S."/>
            <person name="Isbrandt T."/>
            <person name="Kuo A."/>
            <person name="Sato A."/>
            <person name="Lyhne E.K."/>
            <person name="Kogle M.E."/>
            <person name="Wiebenga A."/>
            <person name="Kun R.S."/>
            <person name="Lubbers R.J."/>
            <person name="Makela M.R."/>
            <person name="Barry K."/>
            <person name="Chovatia M."/>
            <person name="Clum A."/>
            <person name="Daum C."/>
            <person name="Haridas S."/>
            <person name="He G."/>
            <person name="LaButti K."/>
            <person name="Lipzen A."/>
            <person name="Mondo S."/>
            <person name="Riley R."/>
            <person name="Salamov A."/>
            <person name="Simmons B.A."/>
            <person name="Magnuson J.K."/>
            <person name="Henrissat B."/>
            <person name="Mortensen U.H."/>
            <person name="Larsen T.O."/>
            <person name="Devries R.P."/>
            <person name="Grigoriev I.V."/>
            <person name="Machida M."/>
            <person name="Baker S.E."/>
            <person name="Andersen M.R."/>
        </authorList>
    </citation>
    <scope>NUCLEOTIDE SEQUENCE [LARGE SCALE GENOMIC DNA]</scope>
    <source>
        <strain evidence="2 3">CBS 151.66</strain>
    </source>
</reference>
<name>A0A5N5WFS5_9EURO</name>
<dbReference type="AlphaFoldDB" id="A0A5N5WFS5"/>
<gene>
    <name evidence="2" type="ORF">BDV29DRAFT_163811</name>
</gene>
<protein>
    <submittedName>
        <fullName evidence="2">Uncharacterized protein</fullName>
    </submittedName>
</protein>
<accession>A0A5N5WFS5</accession>
<dbReference type="EMBL" id="ML732609">
    <property type="protein sequence ID" value="KAB8067061.1"/>
    <property type="molecule type" value="Genomic_DNA"/>
</dbReference>
<evidence type="ECO:0000256" key="1">
    <source>
        <dbReference type="SAM" id="MobiDB-lite"/>
    </source>
</evidence>
<dbReference type="Proteomes" id="UP000326565">
    <property type="component" value="Unassembled WGS sequence"/>
</dbReference>
<organism evidence="2 3">
    <name type="scientific">Aspergillus leporis</name>
    <dbReference type="NCBI Taxonomy" id="41062"/>
    <lineage>
        <taxon>Eukaryota</taxon>
        <taxon>Fungi</taxon>
        <taxon>Dikarya</taxon>
        <taxon>Ascomycota</taxon>
        <taxon>Pezizomycotina</taxon>
        <taxon>Eurotiomycetes</taxon>
        <taxon>Eurotiomycetidae</taxon>
        <taxon>Eurotiales</taxon>
        <taxon>Aspergillaceae</taxon>
        <taxon>Aspergillus</taxon>
        <taxon>Aspergillus subgen. Circumdati</taxon>
    </lineage>
</organism>
<keyword evidence="3" id="KW-1185">Reference proteome</keyword>
<evidence type="ECO:0000313" key="2">
    <source>
        <dbReference type="EMBL" id="KAB8067061.1"/>
    </source>
</evidence>
<dbReference type="OrthoDB" id="3515175at2759"/>
<evidence type="ECO:0000313" key="3">
    <source>
        <dbReference type="Proteomes" id="UP000326565"/>
    </source>
</evidence>